<name>A0A3P7NWE8_DIBLA</name>
<keyword evidence="1" id="KW-1133">Transmembrane helix</keyword>
<keyword evidence="1" id="KW-0472">Membrane</keyword>
<keyword evidence="1" id="KW-0812">Transmembrane</keyword>
<dbReference type="GO" id="GO:0099604">
    <property type="term" value="F:ligand-gated calcium channel activity"/>
    <property type="evidence" value="ECO:0007669"/>
    <property type="project" value="TreeGrafter"/>
</dbReference>
<organism evidence="2 3">
    <name type="scientific">Dibothriocephalus latus</name>
    <name type="common">Fish tapeworm</name>
    <name type="synonym">Diphyllobothrium latum</name>
    <dbReference type="NCBI Taxonomy" id="60516"/>
    <lineage>
        <taxon>Eukaryota</taxon>
        <taxon>Metazoa</taxon>
        <taxon>Spiralia</taxon>
        <taxon>Lophotrochozoa</taxon>
        <taxon>Platyhelminthes</taxon>
        <taxon>Cestoda</taxon>
        <taxon>Eucestoda</taxon>
        <taxon>Diphyllobothriidea</taxon>
        <taxon>Diphyllobothriidae</taxon>
        <taxon>Dibothriocephalus</taxon>
    </lineage>
</organism>
<protein>
    <submittedName>
        <fullName evidence="2">Uncharacterized protein</fullName>
    </submittedName>
</protein>
<dbReference type="OrthoDB" id="9994106at2759"/>
<dbReference type="EMBL" id="UYRU01092048">
    <property type="protein sequence ID" value="VDN37937.1"/>
    <property type="molecule type" value="Genomic_DNA"/>
</dbReference>
<dbReference type="GO" id="GO:0005886">
    <property type="term" value="C:plasma membrane"/>
    <property type="evidence" value="ECO:0007669"/>
    <property type="project" value="TreeGrafter"/>
</dbReference>
<gene>
    <name evidence="2" type="ORF">DILT_LOCUS17473</name>
</gene>
<evidence type="ECO:0000256" key="1">
    <source>
        <dbReference type="SAM" id="Phobius"/>
    </source>
</evidence>
<dbReference type="PANTHER" id="PTHR13800:SF12">
    <property type="entry name" value="TRANSIENT RECEPTOR POTENTIAL CATION CHANNEL SUBFAMILY M MEMBER-LIKE 2"/>
    <property type="match status" value="1"/>
</dbReference>
<feature type="transmembrane region" description="Helical" evidence="1">
    <location>
        <begin position="21"/>
        <end position="39"/>
    </location>
</feature>
<evidence type="ECO:0000313" key="3">
    <source>
        <dbReference type="Proteomes" id="UP000281553"/>
    </source>
</evidence>
<dbReference type="Proteomes" id="UP000281553">
    <property type="component" value="Unassembled WGS sequence"/>
</dbReference>
<dbReference type="PANTHER" id="PTHR13800">
    <property type="entry name" value="TRANSIENT RECEPTOR POTENTIAL CATION CHANNEL, SUBFAMILY M, MEMBER 6"/>
    <property type="match status" value="1"/>
</dbReference>
<sequence length="68" mass="8251">MGALEYWLKIRDFYLSPIVRFVYHTISYALFLVFFSYLILVDFHVHMSVVEYIVLAWVITLFIEEIKQ</sequence>
<evidence type="ECO:0000313" key="2">
    <source>
        <dbReference type="EMBL" id="VDN37937.1"/>
    </source>
</evidence>
<dbReference type="InterPro" id="IPR050927">
    <property type="entry name" value="TRPM"/>
</dbReference>
<dbReference type="AlphaFoldDB" id="A0A3P7NWE8"/>
<proteinExistence type="predicted"/>
<accession>A0A3P7NWE8</accession>
<feature type="non-terminal residue" evidence="2">
    <location>
        <position position="68"/>
    </location>
</feature>
<feature type="transmembrane region" description="Helical" evidence="1">
    <location>
        <begin position="45"/>
        <end position="63"/>
    </location>
</feature>
<reference evidence="2 3" key="1">
    <citation type="submission" date="2018-11" db="EMBL/GenBank/DDBJ databases">
        <authorList>
            <consortium name="Pathogen Informatics"/>
        </authorList>
    </citation>
    <scope>NUCLEOTIDE SEQUENCE [LARGE SCALE GENOMIC DNA]</scope>
</reference>
<keyword evidence="3" id="KW-1185">Reference proteome</keyword>